<dbReference type="OrthoDB" id="1143271at2"/>
<protein>
    <recommendedName>
        <fullName evidence="3">Outer membrane protein beta-barrel domain-containing protein</fullName>
    </recommendedName>
</protein>
<evidence type="ECO:0000313" key="1">
    <source>
        <dbReference type="EMBL" id="SHI40219.1"/>
    </source>
</evidence>
<reference evidence="2" key="1">
    <citation type="submission" date="2016-11" db="EMBL/GenBank/DDBJ databases">
        <authorList>
            <person name="Varghese N."/>
            <person name="Submissions S."/>
        </authorList>
    </citation>
    <scope>NUCLEOTIDE SEQUENCE [LARGE SCALE GENOMIC DNA]</scope>
    <source>
        <strain evidence="2">DSM 18829</strain>
    </source>
</reference>
<accession>A0A1M6AUJ5</accession>
<sequence length="213" mass="23881">MKKLLVTLLILSFANSYSQYGKRDGNRIAISGGIIRTGLTTPNFNTKPGIGWIGGFSVRGNYYNDWSMIFGMQFMESKFSVETLTKDVDYKLPAVQIRLLLSADLIKKYLSIDFGPVLQINDKLKLNSNDEDLIISGTLLTANDIIDVSKINGNLYIGFTVGGSRLKFVGFYQYGLNNFMNKLNNDDLRVIRNNNHKFKGNLGILSGQLLFNL</sequence>
<dbReference type="EMBL" id="FQZI01000001">
    <property type="protein sequence ID" value="SHI40219.1"/>
    <property type="molecule type" value="Genomic_DNA"/>
</dbReference>
<dbReference type="STRING" id="415425.SAMN05444363_0414"/>
<dbReference type="AlphaFoldDB" id="A0A1M6AUJ5"/>
<proteinExistence type="predicted"/>
<name>A0A1M6AUJ5_9FLAO</name>
<keyword evidence="2" id="KW-1185">Reference proteome</keyword>
<gene>
    <name evidence="1" type="ORF">SAMN05444363_0414</name>
</gene>
<evidence type="ECO:0000313" key="2">
    <source>
        <dbReference type="Proteomes" id="UP000184488"/>
    </source>
</evidence>
<evidence type="ECO:0008006" key="3">
    <source>
        <dbReference type="Google" id="ProtNLM"/>
    </source>
</evidence>
<organism evidence="1 2">
    <name type="scientific">Flavobacterium terrae</name>
    <dbReference type="NCBI Taxonomy" id="415425"/>
    <lineage>
        <taxon>Bacteria</taxon>
        <taxon>Pseudomonadati</taxon>
        <taxon>Bacteroidota</taxon>
        <taxon>Flavobacteriia</taxon>
        <taxon>Flavobacteriales</taxon>
        <taxon>Flavobacteriaceae</taxon>
        <taxon>Flavobacterium</taxon>
    </lineage>
</organism>
<dbReference type="Proteomes" id="UP000184488">
    <property type="component" value="Unassembled WGS sequence"/>
</dbReference>
<dbReference type="RefSeq" id="WP_073308109.1">
    <property type="nucleotide sequence ID" value="NZ_FQZI01000001.1"/>
</dbReference>